<dbReference type="SMART" id="SM00360">
    <property type="entry name" value="RRM"/>
    <property type="match status" value="1"/>
</dbReference>
<dbReference type="InterPro" id="IPR012677">
    <property type="entry name" value="Nucleotide-bd_a/b_plait_sf"/>
</dbReference>
<dbReference type="Pfam" id="PF00098">
    <property type="entry name" value="zf-CCHC"/>
    <property type="match status" value="1"/>
</dbReference>
<evidence type="ECO:0000256" key="3">
    <source>
        <dbReference type="SAM" id="MobiDB-lite"/>
    </source>
</evidence>
<dbReference type="Gene3D" id="3.30.70.330">
    <property type="match status" value="1"/>
</dbReference>
<dbReference type="OrthoDB" id="439808at2759"/>
<dbReference type="SUPFAM" id="SSF54928">
    <property type="entry name" value="RNA-binding domain, RBD"/>
    <property type="match status" value="1"/>
</dbReference>
<feature type="domain" description="RRM" evidence="4">
    <location>
        <begin position="7"/>
        <end position="85"/>
    </location>
</feature>
<dbReference type="Gene3D" id="4.10.60.10">
    <property type="entry name" value="Zinc finger, CCHC-type"/>
    <property type="match status" value="1"/>
</dbReference>
<dbReference type="PROSITE" id="PS50102">
    <property type="entry name" value="RRM"/>
    <property type="match status" value="1"/>
</dbReference>
<organism evidence="6 7">
    <name type="scientific">Lupinus angustifolius</name>
    <name type="common">Narrow-leaved blue lupine</name>
    <dbReference type="NCBI Taxonomy" id="3871"/>
    <lineage>
        <taxon>Eukaryota</taxon>
        <taxon>Viridiplantae</taxon>
        <taxon>Streptophyta</taxon>
        <taxon>Embryophyta</taxon>
        <taxon>Tracheophyta</taxon>
        <taxon>Spermatophyta</taxon>
        <taxon>Magnoliopsida</taxon>
        <taxon>eudicotyledons</taxon>
        <taxon>Gunneridae</taxon>
        <taxon>Pentapetalae</taxon>
        <taxon>rosids</taxon>
        <taxon>fabids</taxon>
        <taxon>Fabales</taxon>
        <taxon>Fabaceae</taxon>
        <taxon>Papilionoideae</taxon>
        <taxon>50 kb inversion clade</taxon>
        <taxon>genistoids sensu lato</taxon>
        <taxon>core genistoids</taxon>
        <taxon>Genisteae</taxon>
        <taxon>Lupinus</taxon>
    </lineage>
</organism>
<evidence type="ECO:0000256" key="1">
    <source>
        <dbReference type="PROSITE-ProRule" id="PRU00047"/>
    </source>
</evidence>
<dbReference type="OMA" id="WARDCQQ"/>
<keyword evidence="2" id="KW-0694">RNA-binding</keyword>
<dbReference type="EMBL" id="CM007368">
    <property type="protein sequence ID" value="OIW06922.1"/>
    <property type="molecule type" value="Genomic_DNA"/>
</dbReference>
<dbReference type="PANTHER" id="PTHR48031">
    <property type="entry name" value="SRA STEM-LOOP-INTERACTING RNA-BINDING PROTEIN, MITOCHONDRIAL"/>
    <property type="match status" value="1"/>
</dbReference>
<dbReference type="GO" id="GO:0008270">
    <property type="term" value="F:zinc ion binding"/>
    <property type="evidence" value="ECO:0007669"/>
    <property type="project" value="UniProtKB-KW"/>
</dbReference>
<proteinExistence type="predicted"/>
<dbReference type="InterPro" id="IPR035979">
    <property type="entry name" value="RBD_domain_sf"/>
</dbReference>
<feature type="region of interest" description="Disordered" evidence="3">
    <location>
        <begin position="193"/>
        <end position="237"/>
    </location>
</feature>
<dbReference type="Pfam" id="PF00076">
    <property type="entry name" value="RRM_1"/>
    <property type="match status" value="1"/>
</dbReference>
<protein>
    <submittedName>
        <fullName evidence="6">Uncharacterized protein</fullName>
    </submittedName>
</protein>
<accession>A0A1J7HKG9</accession>
<evidence type="ECO:0000256" key="2">
    <source>
        <dbReference type="PROSITE-ProRule" id="PRU00176"/>
    </source>
</evidence>
<dbReference type="STRING" id="3871.A0A1J7HKG9"/>
<dbReference type="SUPFAM" id="SSF57756">
    <property type="entry name" value="Retrovirus zinc finger-like domains"/>
    <property type="match status" value="1"/>
</dbReference>
<dbReference type="SMART" id="SM00343">
    <property type="entry name" value="ZnF_C2HC"/>
    <property type="match status" value="1"/>
</dbReference>
<keyword evidence="1" id="KW-0862">Zinc</keyword>
<dbReference type="PROSITE" id="PS50158">
    <property type="entry name" value="ZF_CCHC"/>
    <property type="match status" value="1"/>
</dbReference>
<keyword evidence="7" id="KW-1185">Reference proteome</keyword>
<evidence type="ECO:0000259" key="5">
    <source>
        <dbReference type="PROSITE" id="PS50158"/>
    </source>
</evidence>
<dbReference type="InterPro" id="IPR001878">
    <property type="entry name" value="Znf_CCHC"/>
</dbReference>
<evidence type="ECO:0000313" key="7">
    <source>
        <dbReference type="Proteomes" id="UP000188354"/>
    </source>
</evidence>
<reference evidence="6 7" key="1">
    <citation type="journal article" date="2017" name="Plant Biotechnol. J.">
        <title>A comprehensive draft genome sequence for lupin (Lupinus angustifolius), an emerging health food: insights into plant-microbe interactions and legume evolution.</title>
        <authorList>
            <person name="Hane J.K."/>
            <person name="Ming Y."/>
            <person name="Kamphuis L.G."/>
            <person name="Nelson M.N."/>
            <person name="Garg G."/>
            <person name="Atkins C.A."/>
            <person name="Bayer P.E."/>
            <person name="Bravo A."/>
            <person name="Bringans S."/>
            <person name="Cannon S."/>
            <person name="Edwards D."/>
            <person name="Foley R."/>
            <person name="Gao L.L."/>
            <person name="Harrison M.J."/>
            <person name="Huang W."/>
            <person name="Hurgobin B."/>
            <person name="Li S."/>
            <person name="Liu C.W."/>
            <person name="McGrath A."/>
            <person name="Morahan G."/>
            <person name="Murray J."/>
            <person name="Weller J."/>
            <person name="Jian J."/>
            <person name="Singh K.B."/>
        </authorList>
    </citation>
    <scope>NUCLEOTIDE SEQUENCE [LARGE SCALE GENOMIC DNA]</scope>
    <source>
        <strain evidence="7">cv. Tanjil</strain>
        <tissue evidence="6">Whole plant</tissue>
    </source>
</reference>
<dbReference type="InterPro" id="IPR036875">
    <property type="entry name" value="Znf_CCHC_sf"/>
</dbReference>
<dbReference type="Gramene" id="OIW06922">
    <property type="protein sequence ID" value="OIW06922"/>
    <property type="gene ID" value="TanjilG_18310"/>
</dbReference>
<keyword evidence="1" id="KW-0863">Zinc-finger</keyword>
<name>A0A1J7HKG9_LUPAN</name>
<dbReference type="InterPro" id="IPR000504">
    <property type="entry name" value="RRM_dom"/>
</dbReference>
<dbReference type="Proteomes" id="UP000188354">
    <property type="component" value="Chromosome LG08"/>
</dbReference>
<sequence>MAAKEKNRIFVGGLSPDVTERELEHAFNRYGKILECQIMMERDTGRRRGFGFITFEDRRGMEDAIKEMHGQEIDDHIISVNKAKPRPNPRPKMGGDDYADQGYSATRVGYGRGDRVGQDDCFKCGRKGHSARDCPRFRGERDQYADDRRYGDSYHYMSHRYPTNGDRFASDWYGGGGSDYRYGTERGYDWYNGPRGGAGRYGSEMAGRDEGRNYRGRPGPYDRPSWGGGRPSSFGRY</sequence>
<dbReference type="AlphaFoldDB" id="A0A1J7HKG9"/>
<keyword evidence="1" id="KW-0479">Metal-binding</keyword>
<dbReference type="PANTHER" id="PTHR48031:SF2">
    <property type="entry name" value="RNA-BINDING PROTEIN 4"/>
    <property type="match status" value="1"/>
</dbReference>
<dbReference type="KEGG" id="lang:109354389"/>
<dbReference type="GO" id="GO:0005634">
    <property type="term" value="C:nucleus"/>
    <property type="evidence" value="ECO:0007669"/>
    <property type="project" value="TreeGrafter"/>
</dbReference>
<evidence type="ECO:0000313" key="6">
    <source>
        <dbReference type="EMBL" id="OIW06922.1"/>
    </source>
</evidence>
<gene>
    <name evidence="6" type="ORF">TanjilG_18310</name>
</gene>
<evidence type="ECO:0000259" key="4">
    <source>
        <dbReference type="PROSITE" id="PS50102"/>
    </source>
</evidence>
<feature type="domain" description="CCHC-type" evidence="5">
    <location>
        <begin position="121"/>
        <end position="136"/>
    </location>
</feature>
<dbReference type="GO" id="GO:0003729">
    <property type="term" value="F:mRNA binding"/>
    <property type="evidence" value="ECO:0007669"/>
    <property type="project" value="TreeGrafter"/>
</dbReference>
<feature type="region of interest" description="Disordered" evidence="3">
    <location>
        <begin position="81"/>
        <end position="101"/>
    </location>
</feature>